<dbReference type="Proteomes" id="UP001153714">
    <property type="component" value="Chromosome 10"/>
</dbReference>
<evidence type="ECO:0000313" key="2">
    <source>
        <dbReference type="EMBL" id="CAG9783172.1"/>
    </source>
</evidence>
<proteinExistence type="predicted"/>
<dbReference type="EMBL" id="OU893341">
    <property type="protein sequence ID" value="CAG9783172.1"/>
    <property type="molecule type" value="Genomic_DNA"/>
</dbReference>
<feature type="region of interest" description="Disordered" evidence="1">
    <location>
        <begin position="1"/>
        <end position="75"/>
    </location>
</feature>
<gene>
    <name evidence="2" type="ORF">DIATSA_LOCUS1363</name>
</gene>
<reference evidence="2" key="1">
    <citation type="submission" date="2021-12" db="EMBL/GenBank/DDBJ databases">
        <authorList>
            <person name="King R."/>
        </authorList>
    </citation>
    <scope>NUCLEOTIDE SEQUENCE</scope>
</reference>
<name>A0A9N9W4T5_9NEOP</name>
<sequence length="105" mass="11134">MCTERQRSRPRQTGCRRLTAVDRPSLDGASPSCTLLTPAPPAAHNTSTIGECGDGHSGQTPGRWQPVPTDWSSAGPAAGLRLASFTDTLAFYQPGSNSNGNYKEM</sequence>
<dbReference type="AlphaFoldDB" id="A0A9N9W4T5"/>
<reference evidence="2" key="2">
    <citation type="submission" date="2022-10" db="EMBL/GenBank/DDBJ databases">
        <authorList>
            <consortium name="ENA_rothamsted_submissions"/>
            <consortium name="culmorum"/>
            <person name="King R."/>
        </authorList>
    </citation>
    <scope>NUCLEOTIDE SEQUENCE</scope>
</reference>
<evidence type="ECO:0000313" key="3">
    <source>
        <dbReference type="Proteomes" id="UP001153714"/>
    </source>
</evidence>
<protein>
    <submittedName>
        <fullName evidence="2">Uncharacterized protein</fullName>
    </submittedName>
</protein>
<evidence type="ECO:0000256" key="1">
    <source>
        <dbReference type="SAM" id="MobiDB-lite"/>
    </source>
</evidence>
<organism evidence="2 3">
    <name type="scientific">Diatraea saccharalis</name>
    <name type="common">sugarcane borer</name>
    <dbReference type="NCBI Taxonomy" id="40085"/>
    <lineage>
        <taxon>Eukaryota</taxon>
        <taxon>Metazoa</taxon>
        <taxon>Ecdysozoa</taxon>
        <taxon>Arthropoda</taxon>
        <taxon>Hexapoda</taxon>
        <taxon>Insecta</taxon>
        <taxon>Pterygota</taxon>
        <taxon>Neoptera</taxon>
        <taxon>Endopterygota</taxon>
        <taxon>Lepidoptera</taxon>
        <taxon>Glossata</taxon>
        <taxon>Ditrysia</taxon>
        <taxon>Pyraloidea</taxon>
        <taxon>Crambidae</taxon>
        <taxon>Crambinae</taxon>
        <taxon>Diatraea</taxon>
    </lineage>
</organism>
<accession>A0A9N9W4T5</accession>
<keyword evidence="3" id="KW-1185">Reference proteome</keyword>
<dbReference type="OrthoDB" id="7487253at2759"/>